<feature type="transmembrane region" description="Helical" evidence="5">
    <location>
        <begin position="7"/>
        <end position="27"/>
    </location>
</feature>
<dbReference type="RefSeq" id="WP_115008552.1">
    <property type="nucleotide sequence ID" value="NZ_UGQU01000004.1"/>
</dbReference>
<feature type="transmembrane region" description="Helical" evidence="5">
    <location>
        <begin position="141"/>
        <end position="161"/>
    </location>
</feature>
<dbReference type="InterPro" id="IPR037185">
    <property type="entry name" value="EmrE-like"/>
</dbReference>
<gene>
    <name evidence="7" type="primary">eamA_2</name>
    <name evidence="7" type="ORF">NCTC10359_02793</name>
</gene>
<dbReference type="Proteomes" id="UP000254437">
    <property type="component" value="Unassembled WGS sequence"/>
</dbReference>
<dbReference type="InterPro" id="IPR050638">
    <property type="entry name" value="AA-Vitamin_Transporters"/>
</dbReference>
<evidence type="ECO:0000313" key="7">
    <source>
        <dbReference type="EMBL" id="STZ64341.1"/>
    </source>
</evidence>
<evidence type="ECO:0000259" key="6">
    <source>
        <dbReference type="Pfam" id="PF00892"/>
    </source>
</evidence>
<feature type="transmembrane region" description="Helical" evidence="5">
    <location>
        <begin position="88"/>
        <end position="108"/>
    </location>
</feature>
<dbReference type="InterPro" id="IPR000620">
    <property type="entry name" value="EamA_dom"/>
</dbReference>
<feature type="domain" description="EamA" evidence="6">
    <location>
        <begin position="6"/>
        <end position="130"/>
    </location>
</feature>
<dbReference type="PANTHER" id="PTHR32322">
    <property type="entry name" value="INNER MEMBRANE TRANSPORTER"/>
    <property type="match status" value="1"/>
</dbReference>
<dbReference type="PANTHER" id="PTHR32322:SF9">
    <property type="entry name" value="AMINO-ACID METABOLITE EFFLUX PUMP-RELATED"/>
    <property type="match status" value="1"/>
</dbReference>
<evidence type="ECO:0000256" key="5">
    <source>
        <dbReference type="SAM" id="Phobius"/>
    </source>
</evidence>
<proteinExistence type="predicted"/>
<evidence type="ECO:0000256" key="2">
    <source>
        <dbReference type="ARBA" id="ARBA00022692"/>
    </source>
</evidence>
<evidence type="ECO:0000256" key="1">
    <source>
        <dbReference type="ARBA" id="ARBA00004141"/>
    </source>
</evidence>
<organism evidence="7 8">
    <name type="scientific">Moraxella lacunata</name>
    <dbReference type="NCBI Taxonomy" id="477"/>
    <lineage>
        <taxon>Bacteria</taxon>
        <taxon>Pseudomonadati</taxon>
        <taxon>Pseudomonadota</taxon>
        <taxon>Gammaproteobacteria</taxon>
        <taxon>Moraxellales</taxon>
        <taxon>Moraxellaceae</taxon>
        <taxon>Moraxella</taxon>
    </lineage>
</organism>
<reference evidence="7 8" key="1">
    <citation type="submission" date="2018-06" db="EMBL/GenBank/DDBJ databases">
        <authorList>
            <consortium name="Pathogen Informatics"/>
            <person name="Doyle S."/>
        </authorList>
    </citation>
    <scope>NUCLEOTIDE SEQUENCE [LARGE SCALE GENOMIC DNA]</scope>
    <source>
        <strain evidence="7 8">NCTC10359</strain>
    </source>
</reference>
<keyword evidence="2 5" id="KW-0812">Transmembrane</keyword>
<keyword evidence="4 5" id="KW-0472">Membrane</keyword>
<dbReference type="Pfam" id="PF00892">
    <property type="entry name" value="EamA"/>
    <property type="match status" value="1"/>
</dbReference>
<keyword evidence="3 5" id="KW-1133">Transmembrane helix</keyword>
<dbReference type="GO" id="GO:0016020">
    <property type="term" value="C:membrane"/>
    <property type="evidence" value="ECO:0007669"/>
    <property type="project" value="UniProtKB-SubCell"/>
</dbReference>
<dbReference type="AlphaFoldDB" id="A0A378TUP0"/>
<dbReference type="SUPFAM" id="SSF103481">
    <property type="entry name" value="Multidrug resistance efflux transporter EmrE"/>
    <property type="match status" value="1"/>
</dbReference>
<comment type="subcellular location">
    <subcellularLocation>
        <location evidence="1">Membrane</location>
        <topology evidence="1">Multi-pass membrane protein</topology>
    </subcellularLocation>
</comment>
<evidence type="ECO:0000313" key="8">
    <source>
        <dbReference type="Proteomes" id="UP000254437"/>
    </source>
</evidence>
<feature type="transmembrane region" description="Helical" evidence="5">
    <location>
        <begin position="33"/>
        <end position="51"/>
    </location>
</feature>
<name>A0A378TUP0_MORLA</name>
<feature type="transmembrane region" description="Helical" evidence="5">
    <location>
        <begin position="58"/>
        <end position="82"/>
    </location>
</feature>
<sequence>MHTKDYFILFSVVLIWGVNFLAMKIGLNDVPPLILGMVRFLLILLPAVFFFKKPNAPWIYLILYGLTISFGQFSLMFLALSWHFPTGLSALILQAQVFLTVLFSCILLKESVKPNHLVGMITAGVGLTLIGVGQYQGGFSLIGMLPVLGAAFSWAIGNVIVKKNRTSQSLITRHLGQYLGTHRLYARLARGVWRGRCDEPFGKF</sequence>
<accession>A0A378TUP0</accession>
<evidence type="ECO:0000256" key="4">
    <source>
        <dbReference type="ARBA" id="ARBA00023136"/>
    </source>
</evidence>
<dbReference type="EMBL" id="UGQU01000004">
    <property type="protein sequence ID" value="STZ64341.1"/>
    <property type="molecule type" value="Genomic_DNA"/>
</dbReference>
<protein>
    <submittedName>
        <fullName evidence="7">Probable amino-acid metabolite efflux pump</fullName>
    </submittedName>
</protein>
<feature type="transmembrane region" description="Helical" evidence="5">
    <location>
        <begin position="117"/>
        <end position="135"/>
    </location>
</feature>
<evidence type="ECO:0000256" key="3">
    <source>
        <dbReference type="ARBA" id="ARBA00022989"/>
    </source>
</evidence>